<organism evidence="1 2">
    <name type="scientific">Arachidicoccus rhizosphaerae</name>
    <dbReference type="NCBI Taxonomy" id="551991"/>
    <lineage>
        <taxon>Bacteria</taxon>
        <taxon>Pseudomonadati</taxon>
        <taxon>Bacteroidota</taxon>
        <taxon>Chitinophagia</taxon>
        <taxon>Chitinophagales</taxon>
        <taxon>Chitinophagaceae</taxon>
        <taxon>Arachidicoccus</taxon>
    </lineage>
</organism>
<gene>
    <name evidence="1" type="ORF">SAMN05192529_12029</name>
</gene>
<accession>A0A1H4BE16</accession>
<protein>
    <submittedName>
        <fullName evidence="1">Uncharacterized protein</fullName>
    </submittedName>
</protein>
<dbReference type="OrthoDB" id="628330at2"/>
<evidence type="ECO:0000313" key="1">
    <source>
        <dbReference type="EMBL" id="SEA46284.1"/>
    </source>
</evidence>
<sequence length="347" mass="38309">MFKRIRNGLKKGIPRQEGLLKGKIKYMAIVLAGSLAAIAGCQKVVHGYLSDDIYYQVNPFDVQQGVTTVSAALVLNGSTAPLHVDLLALRDADGNDADSVFTTPRKIVTYKSSVNYTDTTLEMLEAKLNDSLVSPFNLGEIGGRLQFTAATAYVPTGTYNMDIKVSNVNGSKIIKNACAINITGLATPYSIGYFSYRPYDDEDNMIFRTESDPYYSTVDIDFDAESENQIILKFVDKNGVAFNPNKGEVKDFSNESAATTYFPTLHMWAPFYSQVYTDSSIIQKLPDVNLSFPYFSLPNYAAGGGVRIDNKISGMKGYAYVQMATYFALNTRGTYTITVHLLQDTHK</sequence>
<name>A0A1H4BE16_9BACT</name>
<dbReference type="STRING" id="551991.SAMN05192529_12029"/>
<dbReference type="RefSeq" id="WP_091400039.1">
    <property type="nucleotide sequence ID" value="NZ_FNQY01000020.1"/>
</dbReference>
<dbReference type="Proteomes" id="UP000199041">
    <property type="component" value="Unassembled WGS sequence"/>
</dbReference>
<keyword evidence="2" id="KW-1185">Reference proteome</keyword>
<evidence type="ECO:0000313" key="2">
    <source>
        <dbReference type="Proteomes" id="UP000199041"/>
    </source>
</evidence>
<dbReference type="EMBL" id="FNQY01000020">
    <property type="protein sequence ID" value="SEA46284.1"/>
    <property type="molecule type" value="Genomic_DNA"/>
</dbReference>
<dbReference type="AlphaFoldDB" id="A0A1H4BE16"/>
<proteinExistence type="predicted"/>
<reference evidence="1 2" key="1">
    <citation type="submission" date="2016-10" db="EMBL/GenBank/DDBJ databases">
        <authorList>
            <person name="de Groot N.N."/>
        </authorList>
    </citation>
    <scope>NUCLEOTIDE SEQUENCE [LARGE SCALE GENOMIC DNA]</scope>
    <source>
        <strain evidence="1 2">Vu-144</strain>
    </source>
</reference>